<evidence type="ECO:0000313" key="1">
    <source>
        <dbReference type="EMBL" id="MFL0194844.1"/>
    </source>
</evidence>
<comment type="caution">
    <text evidence="1">The sequence shown here is derived from an EMBL/GenBank/DDBJ whole genome shotgun (WGS) entry which is preliminary data.</text>
</comment>
<dbReference type="Proteomes" id="UP001623660">
    <property type="component" value="Unassembled WGS sequence"/>
</dbReference>
<proteinExistence type="predicted"/>
<name>A0ABW8SI41_9CLOT</name>
<evidence type="ECO:0000313" key="2">
    <source>
        <dbReference type="Proteomes" id="UP001623660"/>
    </source>
</evidence>
<reference evidence="1 2" key="1">
    <citation type="submission" date="2024-11" db="EMBL/GenBank/DDBJ databases">
        <authorList>
            <person name="Heng Y.C."/>
            <person name="Lim A.C.H."/>
            <person name="Lee J.K.Y."/>
            <person name="Kittelmann S."/>
        </authorList>
    </citation>
    <scope>NUCLEOTIDE SEQUENCE [LARGE SCALE GENOMIC DNA]</scope>
    <source>
        <strain evidence="1 2">WILCCON 0269</strain>
    </source>
</reference>
<organism evidence="1 2">
    <name type="scientific">Candidatus Clostridium eludens</name>
    <dbReference type="NCBI Taxonomy" id="3381663"/>
    <lineage>
        <taxon>Bacteria</taxon>
        <taxon>Bacillati</taxon>
        <taxon>Bacillota</taxon>
        <taxon>Clostridia</taxon>
        <taxon>Eubacteriales</taxon>
        <taxon>Clostridiaceae</taxon>
        <taxon>Clostridium</taxon>
    </lineage>
</organism>
<accession>A0ABW8SI41</accession>
<keyword evidence="2" id="KW-1185">Reference proteome</keyword>
<dbReference type="EMBL" id="JBJHZX010000005">
    <property type="protein sequence ID" value="MFL0194844.1"/>
    <property type="molecule type" value="Genomic_DNA"/>
</dbReference>
<protein>
    <submittedName>
        <fullName evidence="1">Uncharacterized protein</fullName>
    </submittedName>
</protein>
<gene>
    <name evidence="1" type="ORF">ACJDU8_04540</name>
</gene>
<sequence>MLLFLLEVIKIVQFSVLFQDENYVYVEIYEDFQVIGVKIPITKFGDWRKYKIEI</sequence>
<dbReference type="RefSeq" id="WP_406790968.1">
    <property type="nucleotide sequence ID" value="NZ_JBJHZX010000005.1"/>
</dbReference>